<evidence type="ECO:0000313" key="1">
    <source>
        <dbReference type="EMBL" id="BBN68846.1"/>
    </source>
</evidence>
<reference evidence="1" key="1">
    <citation type="journal article" date="2019" name="Science">
        <title>Mutation of a bHLH transcription factor allowed almond domestication.</title>
        <authorList>
            <person name="Sanchez-Perez R."/>
            <person name="Pavan S."/>
            <person name="Mazzeo R."/>
            <person name="Moldovan C."/>
            <person name="Aiese Cigliano R."/>
            <person name="Del Cueto J."/>
            <person name="Ricciardi F."/>
            <person name="Lotti C."/>
            <person name="Ricciardi L."/>
            <person name="Dicenta F."/>
            <person name="Lopez-Marques R.L."/>
            <person name="Lindberg Moller B."/>
        </authorList>
    </citation>
    <scope>NUCLEOTIDE SEQUENCE</scope>
</reference>
<proteinExistence type="predicted"/>
<gene>
    <name evidence="1" type="ORF">Prudu_605S000400</name>
</gene>
<sequence>MSLGDTKSTRAANWQDSGDVVSLICIPGSHGPGVPETREANVKCTDKLKANWMSVDIVISEGNIY</sequence>
<name>A0A5H2Y2X0_PRUDU</name>
<protein>
    <submittedName>
        <fullName evidence="1">Uncharacterized protein</fullName>
    </submittedName>
</protein>
<accession>A0A5H2Y2X0</accession>
<dbReference type="AlphaFoldDB" id="A0A5H2Y2X0"/>
<organism evidence="1">
    <name type="scientific">Prunus dulcis</name>
    <name type="common">Almond</name>
    <name type="synonym">Amygdalus dulcis</name>
    <dbReference type="NCBI Taxonomy" id="3755"/>
    <lineage>
        <taxon>Eukaryota</taxon>
        <taxon>Viridiplantae</taxon>
        <taxon>Streptophyta</taxon>
        <taxon>Embryophyta</taxon>
        <taxon>Tracheophyta</taxon>
        <taxon>Spermatophyta</taxon>
        <taxon>Magnoliopsida</taxon>
        <taxon>eudicotyledons</taxon>
        <taxon>Gunneridae</taxon>
        <taxon>Pentapetalae</taxon>
        <taxon>rosids</taxon>
        <taxon>fabids</taxon>
        <taxon>Rosales</taxon>
        <taxon>Rosaceae</taxon>
        <taxon>Amygdaloideae</taxon>
        <taxon>Amygdaleae</taxon>
        <taxon>Prunus</taxon>
    </lineage>
</organism>
<dbReference type="EMBL" id="AP020942">
    <property type="protein sequence ID" value="BBN68846.1"/>
    <property type="molecule type" value="Genomic_DNA"/>
</dbReference>